<dbReference type="Proteomes" id="UP000067461">
    <property type="component" value="Chromosome"/>
</dbReference>
<reference evidence="3 4" key="1">
    <citation type="journal article" date="2014" name="Nat. Commun.">
        <title>Physiological and genomic features of highly alkaliphilic hydrogen-utilizing Betaproteobacteria from a continental serpentinizing site.</title>
        <authorList>
            <person name="Suzuki S."/>
            <person name="Kuenen J.G."/>
            <person name="Schipper K."/>
            <person name="van der Velde S."/>
            <person name="Ishii S."/>
            <person name="Wu A."/>
            <person name="Sorokin D.Y."/>
            <person name="Tenney A."/>
            <person name="Meng X.Y."/>
            <person name="Morrill P.L."/>
            <person name="Kamagata Y."/>
            <person name="Muyzer G."/>
            <person name="Nealson K.H."/>
        </authorList>
    </citation>
    <scope>NUCLEOTIDE SEQUENCE [LARGE SCALE GENOMIC DNA]</scope>
    <source>
        <strain evidence="3 4">A1</strain>
    </source>
</reference>
<name>A0A060NI97_9BURK</name>
<dbReference type="KEGG" id="cbaa:SRAA_1922"/>
<dbReference type="AlphaFoldDB" id="A0A060NI97"/>
<feature type="transmembrane region" description="Helical" evidence="2">
    <location>
        <begin position="61"/>
        <end position="81"/>
    </location>
</feature>
<proteinExistence type="predicted"/>
<feature type="compositionally biased region" description="Low complexity" evidence="1">
    <location>
        <begin position="1"/>
        <end position="19"/>
    </location>
</feature>
<feature type="region of interest" description="Disordered" evidence="1">
    <location>
        <begin position="1"/>
        <end position="45"/>
    </location>
</feature>
<dbReference type="PANTHER" id="PTHR38043:SF1">
    <property type="entry name" value="PROTEIN HEMX"/>
    <property type="match status" value="1"/>
</dbReference>
<accession>A0A060NI97</accession>
<evidence type="ECO:0000256" key="1">
    <source>
        <dbReference type="SAM" id="MobiDB-lite"/>
    </source>
</evidence>
<evidence type="ECO:0000256" key="2">
    <source>
        <dbReference type="SAM" id="Phobius"/>
    </source>
</evidence>
<organism evidence="3 4">
    <name type="scientific">Serpentinimonas raichei</name>
    <dbReference type="NCBI Taxonomy" id="1458425"/>
    <lineage>
        <taxon>Bacteria</taxon>
        <taxon>Pseudomonadati</taxon>
        <taxon>Pseudomonadota</taxon>
        <taxon>Betaproteobacteria</taxon>
        <taxon>Burkholderiales</taxon>
        <taxon>Comamonadaceae</taxon>
        <taxon>Serpentinimonas</taxon>
    </lineage>
</organism>
<feature type="compositionally biased region" description="Low complexity" evidence="1">
    <location>
        <begin position="33"/>
        <end position="45"/>
    </location>
</feature>
<evidence type="ECO:0000313" key="3">
    <source>
        <dbReference type="EMBL" id="BAO81776.1"/>
    </source>
</evidence>
<evidence type="ECO:0000313" key="4">
    <source>
        <dbReference type="Proteomes" id="UP000067461"/>
    </source>
</evidence>
<keyword evidence="2" id="KW-0812">Transmembrane</keyword>
<protein>
    <submittedName>
        <fullName evidence="3">Uncharacterized enzyme of heme biosynthesis</fullName>
    </submittedName>
</protein>
<dbReference type="STRING" id="1458425.SRAA_1922"/>
<dbReference type="EMBL" id="AP014568">
    <property type="protein sequence ID" value="BAO81776.1"/>
    <property type="molecule type" value="Genomic_DNA"/>
</dbReference>
<dbReference type="OrthoDB" id="9787650at2"/>
<keyword evidence="4" id="KW-1185">Reference proteome</keyword>
<sequence length="471" mass="49617">MTDPSSPATPGSPGSSVASEPPPPPPVSGGSGSASAGVTPAAQGAQLQRLARPGWPAPPHWLLWLTLVLVLAGMAWTFSVVQRMERSEQEMARRAADSLAEAVAARELAAAAEAQSKDLAARLGLAELRLSEVALQRSQLEELMLAVARTRDDSLVHDLEASVRFAQQQSQLSGSVLPLISALRGAEQRIARAAQPRLNPVQRAIAADIERLQAAQWVDVPALAQRLDGLAQRVDQWPLLNQPLPSSMAYPSVGEPTAQRMAPAGRGLESAQAGQAPLATAAAQAVVAAPEALPAAAPPVLGSTTAPAVVPAETAAAAPSEAIPAANEAAPVVAETPIWERAWGWVGQTGSGAVSWLWQQVRQSGADLVRISRIDQPEAALLAPEQAYFLRENIRLKLLSARLGLMARQFDAARADVQTVQTLVQRYFDPAATETQRVLDTLAQLQIDMQQPELPRPDATLAALQTAAGGR</sequence>
<dbReference type="PANTHER" id="PTHR38043">
    <property type="entry name" value="PROTEIN HEMX"/>
    <property type="match status" value="1"/>
</dbReference>
<dbReference type="Pfam" id="PF04375">
    <property type="entry name" value="HemX"/>
    <property type="match status" value="2"/>
</dbReference>
<keyword evidence="2" id="KW-0472">Membrane</keyword>
<gene>
    <name evidence="3" type="ORF">SRAA_1922</name>
</gene>
<keyword evidence="2" id="KW-1133">Transmembrane helix</keyword>
<dbReference type="InterPro" id="IPR007470">
    <property type="entry name" value="HemX"/>
</dbReference>
<dbReference type="HOGENOM" id="CLU_036381_0_0_4"/>